<dbReference type="Proteomes" id="UP001057279">
    <property type="component" value="Linkage Group LG04"/>
</dbReference>
<keyword evidence="2" id="KW-1185">Reference proteome</keyword>
<accession>A0ACB9V669</accession>
<sequence length="1692" mass="181055">MSLHIFSDGNVTGDKSTENCDFLFSPPELTGRSSVLRLSQKENVPPKSTAKAVKVTFQTPLRDPQTHRILSPSVGSKLEACFALGDPTGLGNCHQIYTQKENQQFTKETDTKTTHGILQKPVLVNAEPPSEGMRPASEDQPPGGPPSAPLVSLGPSNSSQIPESVENPEASRGPAPGSPECTQEEHVHPRPSEESMPFGPAAPEQPPTVASQDAAEDPLSTTEGDLEGIPGPPTGPTSPSGAHPGEKPLVGLPGAAPAGSVDATGCEDTALTGPREAAGATRPGAQAEEACGQAAGSLRSGPVQLEFDFSDATSKRSPPLRKRGKVLGLKPPSRRPEARPGKAPLEADKGCELALRESDGPSRDEPDDPDCNPATDSGEARPPEHLQSGQAAEALSLSRPACSDDTPGTRTPEAAGEGGTTGSSGGSAPLSSPSSKPQTAHPPPTESEPEPTLDLSGEQFRDPAEVLGAGAEVDYLEQFGASSFKESALRKQSLYLNFDPLLQDSPRRLAPSSSGGQPDGPRGPPVPSTGLLTSEECPGLMQTAGSFSPGLCAHSVDAPPSGSPPEAQLLDLDFPGAPGVPMPGPPPCGLGPGAPLLPVGPIVDVLQYSQKDLDLAVEATQKENEVLRGKCAALQERLLEMGKIMDSFEGTVYQVMEESQKQKELAKAEMQKVLKEKAQLAADLRSMEKSFSDLFKRFEKQKEVIEGYRTNEESLKKCVEDYIERVEKEAQKYQALKAQAEEKLQQASEEIAQVRSKAQTDALALQAVLRKEQMRVHSLEKVVEQKARGVVGWEASAFRPASTGTLLTTPLGASAGPEPDQPVLPRAPARSFCAHRKPPPRSLLRALGFGAIREPERVTSLNGADGMVAGFPSPCPAPAGGPGPLCPPPGPAGAWCQPLSPGQPAPDGPVRLVLRGDTRLTPILPAEAPGPEPSPQERAFGSGDTVELSCRSPAGVPTEPTIWVKDGVGLAPSDRVLVGPQRLQVLNASHEDAGAYSCRQRLSQRLLCLFSVRVTDAPSSGDDEDGDDEAEDAAGAPYWTRPERMDKKLLAVPAANTVRFRCPAAGNPTPSITWLKNGKEFRGEHRIGGIKLRHQQWSLVMESVVPSDRGNYTCVVENKFGRIQQTYTLDVLERSPHRPILQAGLPANQTAVLGSDVEFHCKVYSDAQPHIQWLKHVEVNGSKVGPDGTPYVTVLKTAGANTTDKELEVLSLRNVTFEDAGEYTCLAGNSIGFSHHSAWLVVLPAEEELVEAGEAGSVFAGVLSYGLGFLLFILAVAAVTLYRLRSPPKKGLGSPAVHKVSRFPLKRQQVSLESSSSMSSNTPLVRIARLSSGEGPTLANVSELELPADPKWELSRARLTLGKPLGEGCFGQVVMAEAIGIDKDRAAKPVTVAVKMLKDDATDKDLSDLVSEMEMMKMIGKHKNIINLLGACTQGGPLYVLVEYAAKGNLREYLRARRPPGTDYSFDTCRLPEEQLTFKDLVSCAYQVARGMEYLASQKCIHRDLAARNVLVTEDNVMKIADFGLARDVHNLDYYKKTTNGRLPVKWMAPEALFDRVYTHQSDVWSFGVLLWEIFTLGGSPYPGIPVEELFKLLKEGHRMDKPANCTHDLYMIMRECWHAAPSQRPTFKQLVEDLDRVLTVTSTDEYLDLSVPFEQYSPGGQDTPSSGSSGDDSVFAHDLLPPAPGSGGSRT</sequence>
<evidence type="ECO:0000313" key="2">
    <source>
        <dbReference type="Proteomes" id="UP001057279"/>
    </source>
</evidence>
<reference evidence="1" key="1">
    <citation type="submission" date="2022-03" db="EMBL/GenBank/DDBJ databases">
        <title>Genomic analyses of argali, domestic sheep and their hybrids provide insights into chromosomal evolution, heterosis and genetic basis of agronomic traits.</title>
        <authorList>
            <person name="Li M."/>
        </authorList>
    </citation>
    <scope>NUCLEOTIDE SEQUENCE</scope>
    <source>
        <strain evidence="1">F1 hybrid</strain>
    </source>
</reference>
<protein>
    <submittedName>
        <fullName evidence="1">Uncharacterized protein</fullName>
    </submittedName>
</protein>
<comment type="caution">
    <text evidence="1">The sequence shown here is derived from an EMBL/GenBank/DDBJ whole genome shotgun (WGS) entry which is preliminary data.</text>
</comment>
<dbReference type="EMBL" id="CM043029">
    <property type="protein sequence ID" value="KAI4585392.1"/>
    <property type="molecule type" value="Genomic_DNA"/>
</dbReference>
<gene>
    <name evidence="1" type="ORF">MJG53_005626</name>
</gene>
<organism evidence="1 2">
    <name type="scientific">Ovis ammon polii x Ovis aries</name>
    <dbReference type="NCBI Taxonomy" id="2918886"/>
    <lineage>
        <taxon>Eukaryota</taxon>
        <taxon>Metazoa</taxon>
        <taxon>Chordata</taxon>
        <taxon>Craniata</taxon>
        <taxon>Vertebrata</taxon>
        <taxon>Euteleostomi</taxon>
        <taxon>Mammalia</taxon>
        <taxon>Eutheria</taxon>
        <taxon>Laurasiatheria</taxon>
        <taxon>Artiodactyla</taxon>
        <taxon>Ruminantia</taxon>
        <taxon>Pecora</taxon>
        <taxon>Bovidae</taxon>
        <taxon>Caprinae</taxon>
        <taxon>Ovis</taxon>
    </lineage>
</organism>
<name>A0ACB9V669_9CETA</name>
<proteinExistence type="predicted"/>
<evidence type="ECO:0000313" key="1">
    <source>
        <dbReference type="EMBL" id="KAI4585392.1"/>
    </source>
</evidence>